<evidence type="ECO:0000256" key="3">
    <source>
        <dbReference type="ARBA" id="ARBA00023242"/>
    </source>
</evidence>
<comment type="subcellular location">
    <subcellularLocation>
        <location evidence="2">Cytoplasm</location>
    </subcellularLocation>
    <subcellularLocation>
        <location evidence="1">Nucleus</location>
    </subcellularLocation>
</comment>
<evidence type="ECO:0000313" key="8">
    <source>
        <dbReference type="Proteomes" id="UP001303473"/>
    </source>
</evidence>
<feature type="compositionally biased region" description="Polar residues" evidence="5">
    <location>
        <begin position="45"/>
        <end position="57"/>
    </location>
</feature>
<feature type="compositionally biased region" description="Polar residues" evidence="5">
    <location>
        <begin position="358"/>
        <end position="369"/>
    </location>
</feature>
<comment type="similarity">
    <text evidence="4">Belongs to the bZIP family. YAP subfamily.</text>
</comment>
<name>A0AAN6N9H0_9PEZI</name>
<evidence type="ECO:0000256" key="1">
    <source>
        <dbReference type="ARBA" id="ARBA00004123"/>
    </source>
</evidence>
<dbReference type="PROSITE" id="PS50217">
    <property type="entry name" value="BZIP"/>
    <property type="match status" value="1"/>
</dbReference>
<evidence type="ECO:0000256" key="2">
    <source>
        <dbReference type="ARBA" id="ARBA00004496"/>
    </source>
</evidence>
<dbReference type="InterPro" id="IPR013910">
    <property type="entry name" value="TF_PAP1"/>
</dbReference>
<protein>
    <submittedName>
        <fullName evidence="7">Transcription factor PAP1-domain-containing protein</fullName>
    </submittedName>
</protein>
<gene>
    <name evidence="7" type="ORF">QBC46DRAFT_340359</name>
</gene>
<dbReference type="SMART" id="SM00338">
    <property type="entry name" value="BRLZ"/>
    <property type="match status" value="1"/>
</dbReference>
<dbReference type="PANTHER" id="PTHR40621:SF6">
    <property type="entry name" value="AP-1-LIKE TRANSCRIPTION FACTOR YAP1-RELATED"/>
    <property type="match status" value="1"/>
</dbReference>
<evidence type="ECO:0000256" key="5">
    <source>
        <dbReference type="SAM" id="MobiDB-lite"/>
    </source>
</evidence>
<feature type="compositionally biased region" description="Low complexity" evidence="5">
    <location>
        <begin position="372"/>
        <end position="396"/>
    </location>
</feature>
<feature type="compositionally biased region" description="Polar residues" evidence="5">
    <location>
        <begin position="397"/>
        <end position="408"/>
    </location>
</feature>
<dbReference type="InterPro" id="IPR046347">
    <property type="entry name" value="bZIP_sf"/>
</dbReference>
<feature type="region of interest" description="Disordered" evidence="5">
    <location>
        <begin position="29"/>
        <end position="187"/>
    </location>
</feature>
<dbReference type="InterPro" id="IPR004827">
    <property type="entry name" value="bZIP"/>
</dbReference>
<dbReference type="Gene3D" id="1.20.5.170">
    <property type="match status" value="1"/>
</dbReference>
<feature type="region of interest" description="Disordered" evidence="5">
    <location>
        <begin position="358"/>
        <end position="413"/>
    </location>
</feature>
<dbReference type="Pfam" id="PF00170">
    <property type="entry name" value="bZIP_1"/>
    <property type="match status" value="1"/>
</dbReference>
<dbReference type="InterPro" id="IPR023167">
    <property type="entry name" value="Yap1_redox_dom_sf"/>
</dbReference>
<dbReference type="EMBL" id="MU853781">
    <property type="protein sequence ID" value="KAK3941641.1"/>
    <property type="molecule type" value="Genomic_DNA"/>
</dbReference>
<keyword evidence="3" id="KW-0539">Nucleus</keyword>
<dbReference type="SUPFAM" id="SSF111430">
    <property type="entry name" value="YAP1 redox domain"/>
    <property type="match status" value="1"/>
</dbReference>
<feature type="domain" description="BZIP" evidence="6">
    <location>
        <begin position="163"/>
        <end position="226"/>
    </location>
</feature>
<dbReference type="Pfam" id="PF08601">
    <property type="entry name" value="PAP1"/>
    <property type="match status" value="1"/>
</dbReference>
<dbReference type="PANTHER" id="PTHR40621">
    <property type="entry name" value="TRANSCRIPTION FACTOR KAPC-RELATED"/>
    <property type="match status" value="1"/>
</dbReference>
<comment type="caution">
    <text evidence="7">The sequence shown here is derived from an EMBL/GenBank/DDBJ whole genome shotgun (WGS) entry which is preliminary data.</text>
</comment>
<dbReference type="SUPFAM" id="SSF57959">
    <property type="entry name" value="Leucine zipper domain"/>
    <property type="match status" value="1"/>
</dbReference>
<feature type="compositionally biased region" description="Low complexity" evidence="5">
    <location>
        <begin position="29"/>
        <end position="44"/>
    </location>
</feature>
<feature type="compositionally biased region" description="Basic and acidic residues" evidence="5">
    <location>
        <begin position="141"/>
        <end position="153"/>
    </location>
</feature>
<dbReference type="GO" id="GO:0034599">
    <property type="term" value="P:cellular response to oxidative stress"/>
    <property type="evidence" value="ECO:0007669"/>
    <property type="project" value="UniProtKB-ARBA"/>
</dbReference>
<dbReference type="InterPro" id="IPR050936">
    <property type="entry name" value="AP-1-like"/>
</dbReference>
<evidence type="ECO:0000259" key="6">
    <source>
        <dbReference type="PROSITE" id="PS50217"/>
    </source>
</evidence>
<dbReference type="PROSITE" id="PS00036">
    <property type="entry name" value="BZIP_BASIC"/>
    <property type="match status" value="1"/>
</dbReference>
<evidence type="ECO:0000256" key="4">
    <source>
        <dbReference type="ARBA" id="ARBA00038132"/>
    </source>
</evidence>
<dbReference type="GO" id="GO:0005737">
    <property type="term" value="C:cytoplasm"/>
    <property type="evidence" value="ECO:0007669"/>
    <property type="project" value="UniProtKB-SubCell"/>
</dbReference>
<feature type="region of interest" description="Disordered" evidence="5">
    <location>
        <begin position="271"/>
        <end position="330"/>
    </location>
</feature>
<organism evidence="7 8">
    <name type="scientific">Diplogelasinospora grovesii</name>
    <dbReference type="NCBI Taxonomy" id="303347"/>
    <lineage>
        <taxon>Eukaryota</taxon>
        <taxon>Fungi</taxon>
        <taxon>Dikarya</taxon>
        <taxon>Ascomycota</taxon>
        <taxon>Pezizomycotina</taxon>
        <taxon>Sordariomycetes</taxon>
        <taxon>Sordariomycetidae</taxon>
        <taxon>Sordariales</taxon>
        <taxon>Diplogelasinosporaceae</taxon>
        <taxon>Diplogelasinospora</taxon>
    </lineage>
</organism>
<sequence>MTSTARNPLDGFVLTPQQQNLLFAALNSNKTSSSTTPSSNALANFSPSTFNGSPTQGTDGGVNGLQDSPYLNDYDYDFGGPDSSFDFAFDEGNPNQPKMIGDLPGTGVASSAASKSGESTTDNGDSPDKRSHPDDDDESELSPKRREGEDKVAKKPGRKPLTTEPSSKRKAQNRAAQRAFRERKEKHLKDLETKVQELEHASKAANNENELLRAKVEKMTVELNEYKKRVSLLASGRTTMQGLPKPFGAPFVNNINDVNFQFEFPKFGALPGPPTVGNNNNNSNANANTNGNGVKSSQSSKRNSNDQLSPMDKSNSGDNAVSRNNSSSYSQIGLDSQAKEDLANLSAGLFTPPLTNGNAVNGSRSSMDSHFSMGGATTTSSPSASSNSNMGGPSSSCGTSPEPFTQSPMGFKPVDTLTTIGEEQPSLHSSTQGENFIDMQTFETSGSVYHLGHFPSVDVNDFNWLPQTNFQFDPQLFGDYREPQESILSNGFDDSFFNDALDMDFPTPYNLPLTAGSAVSNKKDLISQIDEAKNSDDVSSTGQLLTCNKIWYGQGLPLGVNMIGDGAPLANDSRAYRERLQNCPKVQNGDFDLDGLCSDLQKKAKCSGSGAVVDEKDFKTVMKKYLGKTDKELAACDFNSDSAFC</sequence>
<feature type="compositionally biased region" description="Polar residues" evidence="5">
    <location>
        <begin position="108"/>
        <end position="124"/>
    </location>
</feature>
<evidence type="ECO:0000313" key="7">
    <source>
        <dbReference type="EMBL" id="KAK3941641.1"/>
    </source>
</evidence>
<dbReference type="Proteomes" id="UP001303473">
    <property type="component" value="Unassembled WGS sequence"/>
</dbReference>
<accession>A0AAN6N9H0</accession>
<dbReference type="FunFam" id="1.20.5.170:FF:000067">
    <property type="entry name" value="BZIP transcription factor"/>
    <property type="match status" value="1"/>
</dbReference>
<feature type="compositionally biased region" description="Polar residues" evidence="5">
    <location>
        <begin position="295"/>
        <end position="330"/>
    </location>
</feature>
<feature type="compositionally biased region" description="Low complexity" evidence="5">
    <location>
        <begin position="275"/>
        <end position="294"/>
    </location>
</feature>
<dbReference type="AlphaFoldDB" id="A0AAN6N9H0"/>
<dbReference type="Gene3D" id="1.10.238.100">
    <property type="entry name" value="YAP1 redox domain. Chain B"/>
    <property type="match status" value="1"/>
</dbReference>
<dbReference type="GO" id="GO:0000976">
    <property type="term" value="F:transcription cis-regulatory region binding"/>
    <property type="evidence" value="ECO:0007669"/>
    <property type="project" value="InterPro"/>
</dbReference>
<dbReference type="GO" id="GO:0090575">
    <property type="term" value="C:RNA polymerase II transcription regulator complex"/>
    <property type="evidence" value="ECO:0007669"/>
    <property type="project" value="TreeGrafter"/>
</dbReference>
<dbReference type="CDD" id="cd14688">
    <property type="entry name" value="bZIP_YAP"/>
    <property type="match status" value="1"/>
</dbReference>
<reference evidence="8" key="1">
    <citation type="journal article" date="2023" name="Mol. Phylogenet. Evol.">
        <title>Genome-scale phylogeny and comparative genomics of the fungal order Sordariales.</title>
        <authorList>
            <person name="Hensen N."/>
            <person name="Bonometti L."/>
            <person name="Westerberg I."/>
            <person name="Brannstrom I.O."/>
            <person name="Guillou S."/>
            <person name="Cros-Aarteil S."/>
            <person name="Calhoun S."/>
            <person name="Haridas S."/>
            <person name="Kuo A."/>
            <person name="Mondo S."/>
            <person name="Pangilinan J."/>
            <person name="Riley R."/>
            <person name="LaButti K."/>
            <person name="Andreopoulos B."/>
            <person name="Lipzen A."/>
            <person name="Chen C."/>
            <person name="Yan M."/>
            <person name="Daum C."/>
            <person name="Ng V."/>
            <person name="Clum A."/>
            <person name="Steindorff A."/>
            <person name="Ohm R.A."/>
            <person name="Martin F."/>
            <person name="Silar P."/>
            <person name="Natvig D.O."/>
            <person name="Lalanne C."/>
            <person name="Gautier V."/>
            <person name="Ament-Velasquez S.L."/>
            <person name="Kruys A."/>
            <person name="Hutchinson M.I."/>
            <person name="Powell A.J."/>
            <person name="Barry K."/>
            <person name="Miller A.N."/>
            <person name="Grigoriev I.V."/>
            <person name="Debuchy R."/>
            <person name="Gladieux P."/>
            <person name="Hiltunen Thoren M."/>
            <person name="Johannesson H."/>
        </authorList>
    </citation>
    <scope>NUCLEOTIDE SEQUENCE [LARGE SCALE GENOMIC DNA]</scope>
    <source>
        <strain evidence="8">CBS 340.73</strain>
    </source>
</reference>
<keyword evidence="8" id="KW-1185">Reference proteome</keyword>
<proteinExistence type="inferred from homology"/>
<dbReference type="GO" id="GO:0001228">
    <property type="term" value="F:DNA-binding transcription activator activity, RNA polymerase II-specific"/>
    <property type="evidence" value="ECO:0007669"/>
    <property type="project" value="TreeGrafter"/>
</dbReference>